<dbReference type="Proteomes" id="UP000887565">
    <property type="component" value="Unplaced"/>
</dbReference>
<reference evidence="3" key="1">
    <citation type="submission" date="2022-11" db="UniProtKB">
        <authorList>
            <consortium name="WormBaseParasite"/>
        </authorList>
    </citation>
    <scope>IDENTIFICATION</scope>
</reference>
<dbReference type="WBParaSite" id="nRc.2.0.1.t14446-RA">
    <property type="protein sequence ID" value="nRc.2.0.1.t14446-RA"/>
    <property type="gene ID" value="nRc.2.0.1.g14446"/>
</dbReference>
<evidence type="ECO:0000313" key="3">
    <source>
        <dbReference type="WBParaSite" id="nRc.2.0.1.t14446-RA"/>
    </source>
</evidence>
<protein>
    <submittedName>
        <fullName evidence="3">Uncharacterized protein</fullName>
    </submittedName>
</protein>
<feature type="compositionally biased region" description="Basic and acidic residues" evidence="1">
    <location>
        <begin position="86"/>
        <end position="98"/>
    </location>
</feature>
<feature type="region of interest" description="Disordered" evidence="1">
    <location>
        <begin position="43"/>
        <end position="101"/>
    </location>
</feature>
<name>A0A915IKA2_ROMCU</name>
<proteinExistence type="predicted"/>
<dbReference type="AlphaFoldDB" id="A0A915IKA2"/>
<evidence type="ECO:0000256" key="1">
    <source>
        <dbReference type="SAM" id="MobiDB-lite"/>
    </source>
</evidence>
<sequence length="153" mass="16698">MLPNRKKIQIIAIVKIVCIEYLLPQDAGVPIDHLPAIAIDPQEAGLANPNPDAHGLPPQNLKRSPPKVKSAGPKRDVIMPEFQPNSEERDPEIDRRLEWIPQDKSNSVGRKELPNVHARVGDAATRVGGTVEALFDIIANAATLDNKREADSG</sequence>
<organism evidence="2 3">
    <name type="scientific">Romanomermis culicivorax</name>
    <name type="common">Nematode worm</name>
    <dbReference type="NCBI Taxonomy" id="13658"/>
    <lineage>
        <taxon>Eukaryota</taxon>
        <taxon>Metazoa</taxon>
        <taxon>Ecdysozoa</taxon>
        <taxon>Nematoda</taxon>
        <taxon>Enoplea</taxon>
        <taxon>Dorylaimia</taxon>
        <taxon>Mermithida</taxon>
        <taxon>Mermithoidea</taxon>
        <taxon>Mermithidae</taxon>
        <taxon>Romanomermis</taxon>
    </lineage>
</organism>
<keyword evidence="2" id="KW-1185">Reference proteome</keyword>
<evidence type="ECO:0000313" key="2">
    <source>
        <dbReference type="Proteomes" id="UP000887565"/>
    </source>
</evidence>
<accession>A0A915IKA2</accession>